<protein>
    <recommendedName>
        <fullName evidence="3">DUF4089 domain-containing protein</fullName>
    </recommendedName>
</protein>
<comment type="caution">
    <text evidence="1">The sequence shown here is derived from an EMBL/GenBank/DDBJ whole genome shotgun (WGS) entry which is preliminary data.</text>
</comment>
<gene>
    <name evidence="1" type="ORF">APE01nite_21910</name>
</gene>
<name>A0A4Y3TXA2_9PROT</name>
<organism evidence="1 2">
    <name type="scientific">Acetobacter peroxydans</name>
    <dbReference type="NCBI Taxonomy" id="104098"/>
    <lineage>
        <taxon>Bacteria</taxon>
        <taxon>Pseudomonadati</taxon>
        <taxon>Pseudomonadota</taxon>
        <taxon>Alphaproteobacteria</taxon>
        <taxon>Acetobacterales</taxon>
        <taxon>Acetobacteraceae</taxon>
        <taxon>Acetobacter</taxon>
    </lineage>
</organism>
<proteinExistence type="predicted"/>
<dbReference type="EMBL" id="BJMV01000013">
    <property type="protein sequence ID" value="GEB86394.1"/>
    <property type="molecule type" value="Genomic_DNA"/>
</dbReference>
<dbReference type="InterPro" id="IPR025148">
    <property type="entry name" value="AtzG-like"/>
</dbReference>
<evidence type="ECO:0008006" key="3">
    <source>
        <dbReference type="Google" id="ProtNLM"/>
    </source>
</evidence>
<evidence type="ECO:0000313" key="2">
    <source>
        <dbReference type="Proteomes" id="UP000317730"/>
    </source>
</evidence>
<evidence type="ECO:0000313" key="1">
    <source>
        <dbReference type="EMBL" id="GEB86394.1"/>
    </source>
</evidence>
<sequence>MPVPHGTPAETISPAEIIRAQAAVLGLELTDAQLPGVLDNAALLARYAALVNAVPLPDTCEPAFEYTP</sequence>
<keyword evidence="2" id="KW-1185">Reference proteome</keyword>
<accession>A0A4Y3TXA2</accession>
<dbReference type="Proteomes" id="UP000317730">
    <property type="component" value="Unassembled WGS sequence"/>
</dbReference>
<dbReference type="Pfam" id="PF13318">
    <property type="entry name" value="AtzG-like"/>
    <property type="match status" value="1"/>
</dbReference>
<dbReference type="OrthoDB" id="7220951at2"/>
<reference evidence="1 2" key="1">
    <citation type="submission" date="2019-06" db="EMBL/GenBank/DDBJ databases">
        <title>Whole genome shotgun sequence of Acetobacter peroxydans NBRC 13755.</title>
        <authorList>
            <person name="Hosoyama A."/>
            <person name="Uohara A."/>
            <person name="Ohji S."/>
            <person name="Ichikawa N."/>
        </authorList>
    </citation>
    <scope>NUCLEOTIDE SEQUENCE [LARGE SCALE GENOMIC DNA]</scope>
    <source>
        <strain evidence="1 2">NBRC 13755</strain>
    </source>
</reference>
<dbReference type="RefSeq" id="WP_141377501.1">
    <property type="nucleotide sequence ID" value="NZ_BAPL01000022.1"/>
</dbReference>
<dbReference type="AlphaFoldDB" id="A0A4Y3TXA2"/>